<evidence type="ECO:0000259" key="2">
    <source>
        <dbReference type="PROSITE" id="PS50994"/>
    </source>
</evidence>
<evidence type="ECO:0000256" key="1">
    <source>
        <dbReference type="ARBA" id="ARBA00022884"/>
    </source>
</evidence>
<dbReference type="InterPro" id="IPR001584">
    <property type="entry name" value="Integrase_cat-core"/>
</dbReference>
<dbReference type="InterPro" id="IPR012337">
    <property type="entry name" value="RNaseH-like_sf"/>
</dbReference>
<dbReference type="AlphaFoldDB" id="A0A9Q3GF15"/>
<dbReference type="PROSITE" id="PS50994">
    <property type="entry name" value="INTEGRASE"/>
    <property type="match status" value="1"/>
</dbReference>
<dbReference type="Proteomes" id="UP000765509">
    <property type="component" value="Unassembled WGS sequence"/>
</dbReference>
<sequence>MDWFKGHISRGKYNLNYFLEIVDRFSNSVRCLPCHKEDTEMGAEILFWNKITEKFGVPRIIISYRDLKFTLEVCTDLYDMLGNKLAFSTAYHPWTDGLA</sequence>
<feature type="domain" description="Integrase catalytic" evidence="2">
    <location>
        <begin position="1"/>
        <end position="99"/>
    </location>
</feature>
<dbReference type="SUPFAM" id="SSF53098">
    <property type="entry name" value="Ribonuclease H-like"/>
    <property type="match status" value="1"/>
</dbReference>
<dbReference type="EMBL" id="AVOT02000868">
    <property type="protein sequence ID" value="MBW0464741.1"/>
    <property type="molecule type" value="Genomic_DNA"/>
</dbReference>
<proteinExistence type="predicted"/>
<evidence type="ECO:0000313" key="3">
    <source>
        <dbReference type="EMBL" id="MBW0464741.1"/>
    </source>
</evidence>
<dbReference type="GO" id="GO:0015074">
    <property type="term" value="P:DNA integration"/>
    <property type="evidence" value="ECO:0007669"/>
    <property type="project" value="InterPro"/>
</dbReference>
<dbReference type="Gene3D" id="3.30.420.10">
    <property type="entry name" value="Ribonuclease H-like superfamily/Ribonuclease H"/>
    <property type="match status" value="1"/>
</dbReference>
<dbReference type="GO" id="GO:0005634">
    <property type="term" value="C:nucleus"/>
    <property type="evidence" value="ECO:0007669"/>
    <property type="project" value="UniProtKB-ARBA"/>
</dbReference>
<accession>A0A9Q3GF15</accession>
<organism evidence="3 4">
    <name type="scientific">Austropuccinia psidii MF-1</name>
    <dbReference type="NCBI Taxonomy" id="1389203"/>
    <lineage>
        <taxon>Eukaryota</taxon>
        <taxon>Fungi</taxon>
        <taxon>Dikarya</taxon>
        <taxon>Basidiomycota</taxon>
        <taxon>Pucciniomycotina</taxon>
        <taxon>Pucciniomycetes</taxon>
        <taxon>Pucciniales</taxon>
        <taxon>Sphaerophragmiaceae</taxon>
        <taxon>Austropuccinia</taxon>
    </lineage>
</organism>
<keyword evidence="1" id="KW-0694">RNA-binding</keyword>
<dbReference type="OrthoDB" id="2273864at2759"/>
<dbReference type="GO" id="GO:0003723">
    <property type="term" value="F:RNA binding"/>
    <property type="evidence" value="ECO:0007669"/>
    <property type="project" value="UniProtKB-KW"/>
</dbReference>
<dbReference type="InterPro" id="IPR036397">
    <property type="entry name" value="RNaseH_sf"/>
</dbReference>
<name>A0A9Q3GF15_9BASI</name>
<keyword evidence="4" id="KW-1185">Reference proteome</keyword>
<protein>
    <recommendedName>
        <fullName evidence="2">Integrase catalytic domain-containing protein</fullName>
    </recommendedName>
</protein>
<dbReference type="PANTHER" id="PTHR35046">
    <property type="entry name" value="ZINC KNUCKLE (CCHC-TYPE) FAMILY PROTEIN"/>
    <property type="match status" value="1"/>
</dbReference>
<evidence type="ECO:0000313" key="4">
    <source>
        <dbReference type="Proteomes" id="UP000765509"/>
    </source>
</evidence>
<comment type="caution">
    <text evidence="3">The sequence shown here is derived from an EMBL/GenBank/DDBJ whole genome shotgun (WGS) entry which is preliminary data.</text>
</comment>
<dbReference type="PANTHER" id="PTHR35046:SF26">
    <property type="entry name" value="RNA-DIRECTED DNA POLYMERASE"/>
    <property type="match status" value="1"/>
</dbReference>
<reference evidence="3" key="1">
    <citation type="submission" date="2021-03" db="EMBL/GenBank/DDBJ databases">
        <title>Draft genome sequence of rust myrtle Austropuccinia psidii MF-1, a brazilian biotype.</title>
        <authorList>
            <person name="Quecine M.C."/>
            <person name="Pachon D.M.R."/>
            <person name="Bonatelli M.L."/>
            <person name="Correr F.H."/>
            <person name="Franceschini L.M."/>
            <person name="Leite T.F."/>
            <person name="Margarido G.R.A."/>
            <person name="Almeida C.A."/>
            <person name="Ferrarezi J.A."/>
            <person name="Labate C.A."/>
        </authorList>
    </citation>
    <scope>NUCLEOTIDE SEQUENCE</scope>
    <source>
        <strain evidence="3">MF-1</strain>
    </source>
</reference>
<gene>
    <name evidence="3" type="ORF">O181_004456</name>
</gene>